<name>A0A0F9M203_9ZZZZ</name>
<dbReference type="EMBL" id="LAZR01011131">
    <property type="protein sequence ID" value="KKM63267.1"/>
    <property type="molecule type" value="Genomic_DNA"/>
</dbReference>
<gene>
    <name evidence="1" type="ORF">LCGC14_1513160</name>
</gene>
<comment type="caution">
    <text evidence="1">The sequence shown here is derived from an EMBL/GenBank/DDBJ whole genome shotgun (WGS) entry which is preliminary data.</text>
</comment>
<dbReference type="AlphaFoldDB" id="A0A0F9M203"/>
<protein>
    <submittedName>
        <fullName evidence="1">Uncharacterized protein</fullName>
    </submittedName>
</protein>
<evidence type="ECO:0000313" key="1">
    <source>
        <dbReference type="EMBL" id="KKM63267.1"/>
    </source>
</evidence>
<accession>A0A0F9M203</accession>
<reference evidence="1" key="1">
    <citation type="journal article" date="2015" name="Nature">
        <title>Complex archaea that bridge the gap between prokaryotes and eukaryotes.</title>
        <authorList>
            <person name="Spang A."/>
            <person name="Saw J.H."/>
            <person name="Jorgensen S.L."/>
            <person name="Zaremba-Niedzwiedzka K."/>
            <person name="Martijn J."/>
            <person name="Lind A.E."/>
            <person name="van Eijk R."/>
            <person name="Schleper C."/>
            <person name="Guy L."/>
            <person name="Ettema T.J."/>
        </authorList>
    </citation>
    <scope>NUCLEOTIDE SEQUENCE</scope>
</reference>
<proteinExistence type="predicted"/>
<organism evidence="1">
    <name type="scientific">marine sediment metagenome</name>
    <dbReference type="NCBI Taxonomy" id="412755"/>
    <lineage>
        <taxon>unclassified sequences</taxon>
        <taxon>metagenomes</taxon>
        <taxon>ecological metagenomes</taxon>
    </lineage>
</organism>
<sequence>MEARGKLTGHRINISLTKQGIWLCEWCQITWHEKDAWSGSQCPGPARPRCCPDLNCELLLVSAHDDSDVGSSFDCYGKIDERRWVVDEHSHNNDISHCTYTPFKGTIRFFENQGDQELLVRRLIKLLALLGTDKFNMWWYFSEAVTATGKKLGHEPTSSSVIVTLKEEKQE</sequence>